<reference evidence="1" key="2">
    <citation type="journal article" date="2016" name="Mol. Ecol.">
        <title>Population genomics of the filarial nematode parasite Wuchereria bancrofti from mosquitoes.</title>
        <authorList>
            <person name="Small S.T."/>
            <person name="Reimer L.J."/>
            <person name="Tisch D.J."/>
            <person name="King C.L."/>
            <person name="Christensen B.M."/>
            <person name="Siba P.M."/>
            <person name="Kazura J.W."/>
            <person name="Serre D."/>
            <person name="Zimmerman P.A."/>
        </authorList>
    </citation>
    <scope>NUCLEOTIDE SEQUENCE</scope>
    <source>
        <strain evidence="1">pt0022</strain>
    </source>
</reference>
<reference evidence="1" key="1">
    <citation type="submission" date="2015-03" db="EMBL/GenBank/DDBJ databases">
        <title>Wuchereria bancrofti Genome Sequencing Papua New Guinea Strain.</title>
        <authorList>
            <person name="Small S.T."/>
            <person name="Serre D."/>
            <person name="Zimmerman P.A."/>
        </authorList>
    </citation>
    <scope>NUCLEOTIDE SEQUENCE [LARGE SCALE GENOMIC DNA]</scope>
    <source>
        <strain evidence="1">pt0022</strain>
    </source>
</reference>
<proteinExistence type="predicted"/>
<dbReference type="WBParaSite" id="mrna-Wban_04737">
    <property type="protein sequence ID" value="mrna-Wban_04737"/>
    <property type="gene ID" value="Wban_04737"/>
</dbReference>
<protein>
    <submittedName>
        <fullName evidence="2">Uncharacterized protein</fullName>
    </submittedName>
</protein>
<organism evidence="1 2">
    <name type="scientific">Wuchereria bancrofti</name>
    <dbReference type="NCBI Taxonomy" id="6293"/>
    <lineage>
        <taxon>Eukaryota</taxon>
        <taxon>Metazoa</taxon>
        <taxon>Ecdysozoa</taxon>
        <taxon>Nematoda</taxon>
        <taxon>Chromadorea</taxon>
        <taxon>Rhabditida</taxon>
        <taxon>Spirurina</taxon>
        <taxon>Spiruromorpha</taxon>
        <taxon>Filarioidea</taxon>
        <taxon>Onchocercidae</taxon>
        <taxon>Wuchereria</taxon>
    </lineage>
</organism>
<evidence type="ECO:0000313" key="1">
    <source>
        <dbReference type="Proteomes" id="UP000093561"/>
    </source>
</evidence>
<name>A0AAF5PS92_WUCBA</name>
<sequence>MVNESTRETFDSDLCKKYKRHSLFIESNDEWKFIKKFITEASYEFIAEMKVNNSVSLNVLLDGVERFGKISPKMVYDKYLKDYQIHRDNSVPCKRYVIVAQWPELSEIKRRMEAMKFVNGKPPNGILSISVQSISCTELKNRIWHIICKRHCFPYLEETTTTTRDFTVYGRGYLAENFWISSASISCTESFKQECVYLIYVKTYPPLIS</sequence>
<reference evidence="2" key="3">
    <citation type="submission" date="2024-02" db="UniProtKB">
        <authorList>
            <consortium name="WormBaseParasite"/>
        </authorList>
    </citation>
    <scope>IDENTIFICATION</scope>
    <source>
        <strain evidence="2">pt0022</strain>
    </source>
</reference>
<dbReference type="Proteomes" id="UP000093561">
    <property type="component" value="Unassembled WGS sequence"/>
</dbReference>
<evidence type="ECO:0000313" key="2">
    <source>
        <dbReference type="WBParaSite" id="mrna-Wban_04737"/>
    </source>
</evidence>
<dbReference type="AlphaFoldDB" id="A0AAF5PS92"/>
<accession>A0AAF5PS92</accession>